<comment type="caution">
    <text evidence="7">The sequence shown here is derived from an EMBL/GenBank/DDBJ whole genome shotgun (WGS) entry which is preliminary data.</text>
</comment>
<dbReference type="AlphaFoldDB" id="A0A7V5HMW7"/>
<evidence type="ECO:0000256" key="5">
    <source>
        <dbReference type="PROSITE-ProRule" id="PRU00843"/>
    </source>
</evidence>
<comment type="caution">
    <text evidence="5">Lacks conserved residue(s) required for the propagation of feature annotation.</text>
</comment>
<dbReference type="PANTHER" id="PTHR11547">
    <property type="entry name" value="ARGININE OR CREATINE KINASE"/>
    <property type="match status" value="1"/>
</dbReference>
<dbReference type="Proteomes" id="UP000886050">
    <property type="component" value="Unassembled WGS sequence"/>
</dbReference>
<sequence length="347" mass="39933">MVPEKLINTIPQWLKEWKEGPVVTLILQLSRNLKDKKFPAKLTIEEREEIISTVSKELEKVPFWQAPLKIKCNKLTSDWLKILFERKLITRYILNSPQGVCILFDKEEKLLVRINDRDHIRLIIRETGNNIEKAFAKFTASSYILEQIFEFSFHEQFGYLTSSPVYLGEGLSLNALLHIPAIFFTRQTEKLFKILSNYNILVWGMEGEGSDITGSMVLIKERDLLMRKEDSFVRFQKALGEINELESTSRSMLMVQHQKELEDRVLKSLAILKSAVILGLKEALELLSTVKLGIETGVIDGVSPNFFTGSLIFMQPEHLRKKFGLPQPDPLRESELRAELIKEALEG</sequence>
<feature type="binding site" evidence="5">
    <location>
        <begin position="24"/>
        <end position="28"/>
    </location>
    <ligand>
        <name>ATP</name>
        <dbReference type="ChEBI" id="CHEBI:30616"/>
    </ligand>
</feature>
<evidence type="ECO:0000256" key="3">
    <source>
        <dbReference type="ARBA" id="ARBA00022777"/>
    </source>
</evidence>
<dbReference type="PROSITE" id="PS51510">
    <property type="entry name" value="PHOSPHAGEN_KINASE_C"/>
    <property type="match status" value="1"/>
</dbReference>
<keyword evidence="2 5" id="KW-0547">Nucleotide-binding</keyword>
<evidence type="ECO:0000256" key="2">
    <source>
        <dbReference type="ARBA" id="ARBA00022741"/>
    </source>
</evidence>
<gene>
    <name evidence="7" type="ORF">ENL43_00795</name>
</gene>
<dbReference type="InterPro" id="IPR000749">
    <property type="entry name" value="ATP-guanido_PTrfase"/>
</dbReference>
<organism evidence="7">
    <name type="scientific">candidate division WOR-3 bacterium</name>
    <dbReference type="NCBI Taxonomy" id="2052148"/>
    <lineage>
        <taxon>Bacteria</taxon>
        <taxon>Bacteria division WOR-3</taxon>
    </lineage>
</organism>
<evidence type="ECO:0000256" key="1">
    <source>
        <dbReference type="ARBA" id="ARBA00022679"/>
    </source>
</evidence>
<dbReference type="GO" id="GO:0046314">
    <property type="term" value="P:phosphocreatine biosynthetic process"/>
    <property type="evidence" value="ECO:0007669"/>
    <property type="project" value="InterPro"/>
</dbReference>
<dbReference type="GO" id="GO:0005524">
    <property type="term" value="F:ATP binding"/>
    <property type="evidence" value="ECO:0007669"/>
    <property type="project" value="UniProtKB-UniRule"/>
</dbReference>
<feature type="domain" description="Phosphagen kinase C-terminal" evidence="6">
    <location>
        <begin position="21"/>
        <end position="249"/>
    </location>
</feature>
<dbReference type="GO" id="GO:0004111">
    <property type="term" value="F:creatine kinase activity"/>
    <property type="evidence" value="ECO:0007669"/>
    <property type="project" value="InterPro"/>
</dbReference>
<keyword evidence="1 5" id="KW-0808">Transferase</keyword>
<feature type="binding site" evidence="5">
    <location>
        <position position="121"/>
    </location>
    <ligand>
        <name>ATP</name>
        <dbReference type="ChEBI" id="CHEBI:30616"/>
    </ligand>
</feature>
<dbReference type="EMBL" id="DRTX01000046">
    <property type="protein sequence ID" value="HHF52885.1"/>
    <property type="molecule type" value="Genomic_DNA"/>
</dbReference>
<feature type="binding site" evidence="5">
    <location>
        <begin position="203"/>
        <end position="208"/>
    </location>
    <ligand>
        <name>ATP</name>
        <dbReference type="ChEBI" id="CHEBI:30616"/>
    </ligand>
</feature>
<comment type="similarity">
    <text evidence="5">Belongs to the ATP:guanido phosphotransferase family.</text>
</comment>
<feature type="binding site" evidence="5">
    <location>
        <begin position="172"/>
        <end position="176"/>
    </location>
    <ligand>
        <name>ATP</name>
        <dbReference type="ChEBI" id="CHEBI:30616"/>
    </ligand>
</feature>
<proteinExistence type="inferred from homology"/>
<dbReference type="SUPFAM" id="SSF55931">
    <property type="entry name" value="Glutamine synthetase/guanido kinase"/>
    <property type="match status" value="1"/>
</dbReference>
<dbReference type="GO" id="GO:0005615">
    <property type="term" value="C:extracellular space"/>
    <property type="evidence" value="ECO:0007669"/>
    <property type="project" value="TreeGrafter"/>
</dbReference>
<name>A0A7V5HMW7_UNCW3</name>
<protein>
    <recommendedName>
        <fullName evidence="6">Phosphagen kinase C-terminal domain-containing protein</fullName>
    </recommendedName>
</protein>
<keyword evidence="4 5" id="KW-0067">ATP-binding</keyword>
<dbReference type="Gene3D" id="3.30.590.10">
    <property type="entry name" value="Glutamine synthetase/guanido kinase, catalytic domain"/>
    <property type="match status" value="1"/>
</dbReference>
<evidence type="ECO:0000256" key="4">
    <source>
        <dbReference type="ARBA" id="ARBA00022840"/>
    </source>
</evidence>
<evidence type="ECO:0000313" key="7">
    <source>
        <dbReference type="EMBL" id="HHF52885.1"/>
    </source>
</evidence>
<dbReference type="InterPro" id="IPR022414">
    <property type="entry name" value="ATP-guanido_PTrfase_cat"/>
</dbReference>
<keyword evidence="3 5" id="KW-0418">Kinase</keyword>
<accession>A0A7V5HMW7</accession>
<dbReference type="InterPro" id="IPR014746">
    <property type="entry name" value="Gln_synth/guanido_kin_cat_dom"/>
</dbReference>
<reference evidence="7" key="1">
    <citation type="journal article" date="2020" name="mSystems">
        <title>Genome- and Community-Level Interaction Insights into Carbon Utilization and Element Cycling Functions of Hydrothermarchaeota in Hydrothermal Sediment.</title>
        <authorList>
            <person name="Zhou Z."/>
            <person name="Liu Y."/>
            <person name="Xu W."/>
            <person name="Pan J."/>
            <person name="Luo Z.H."/>
            <person name="Li M."/>
        </authorList>
    </citation>
    <scope>NUCLEOTIDE SEQUENCE [LARGE SCALE GENOMIC DNA]</scope>
    <source>
        <strain evidence="7">HyVt-96</strain>
    </source>
</reference>
<dbReference type="Pfam" id="PF00217">
    <property type="entry name" value="ATP-gua_Ptrans"/>
    <property type="match status" value="1"/>
</dbReference>
<dbReference type="PANTHER" id="PTHR11547:SF38">
    <property type="entry name" value="ARGININE KINASE 1-RELATED"/>
    <property type="match status" value="1"/>
</dbReference>
<evidence type="ECO:0000259" key="6">
    <source>
        <dbReference type="PROSITE" id="PS51510"/>
    </source>
</evidence>